<dbReference type="Gene3D" id="3.10.20.30">
    <property type="match status" value="1"/>
</dbReference>
<evidence type="ECO:0000313" key="4">
    <source>
        <dbReference type="EMBL" id="TXB67707.1"/>
    </source>
</evidence>
<dbReference type="PROSITE" id="PS00197">
    <property type="entry name" value="2FE2S_FER_1"/>
    <property type="match status" value="1"/>
</dbReference>
<proteinExistence type="predicted"/>
<dbReference type="PRINTS" id="PR00409">
    <property type="entry name" value="PHDIOXRDTASE"/>
</dbReference>
<dbReference type="EMBL" id="VOPL01000006">
    <property type="protein sequence ID" value="TXB67707.1"/>
    <property type="molecule type" value="Genomic_DNA"/>
</dbReference>
<dbReference type="Pfam" id="PF00175">
    <property type="entry name" value="NAD_binding_1"/>
    <property type="match status" value="1"/>
</dbReference>
<keyword evidence="1" id="KW-0812">Transmembrane</keyword>
<accession>A0A5C6S016</accession>
<comment type="caution">
    <text evidence="4">The sequence shown here is derived from an EMBL/GenBank/DDBJ whole genome shotgun (WGS) entry which is preliminary data.</text>
</comment>
<dbReference type="Pfam" id="PF00111">
    <property type="entry name" value="Fer2"/>
    <property type="match status" value="1"/>
</dbReference>
<dbReference type="PROSITE" id="PS51085">
    <property type="entry name" value="2FE2S_FER_2"/>
    <property type="match status" value="1"/>
</dbReference>
<dbReference type="AlphaFoldDB" id="A0A5C6S016"/>
<dbReference type="PANTHER" id="PTHR47354:SF2">
    <property type="entry name" value="BLR2392 PROTEIN"/>
    <property type="match status" value="1"/>
</dbReference>
<feature type="domain" description="2Fe-2S ferredoxin-type" evidence="2">
    <location>
        <begin position="233"/>
        <end position="318"/>
    </location>
</feature>
<gene>
    <name evidence="4" type="ORF">FQV27_13970</name>
</gene>
<dbReference type="InterPro" id="IPR017938">
    <property type="entry name" value="Riboflavin_synthase-like_b-brl"/>
</dbReference>
<dbReference type="InterPro" id="IPR039261">
    <property type="entry name" value="FNR_nucleotide-bd"/>
</dbReference>
<keyword evidence="5" id="KW-1185">Reference proteome</keyword>
<dbReference type="InterPro" id="IPR050415">
    <property type="entry name" value="MRET"/>
</dbReference>
<dbReference type="GO" id="GO:0016491">
    <property type="term" value="F:oxidoreductase activity"/>
    <property type="evidence" value="ECO:0007669"/>
    <property type="project" value="InterPro"/>
</dbReference>
<dbReference type="Gene3D" id="2.40.30.10">
    <property type="entry name" value="Translation factors"/>
    <property type="match status" value="1"/>
</dbReference>
<dbReference type="InterPro" id="IPR006058">
    <property type="entry name" value="2Fe2S_fd_BS"/>
</dbReference>
<feature type="domain" description="FAD-binding FR-type" evidence="3">
    <location>
        <begin position="1"/>
        <end position="105"/>
    </location>
</feature>
<dbReference type="GO" id="GO:0051537">
    <property type="term" value="F:2 iron, 2 sulfur cluster binding"/>
    <property type="evidence" value="ECO:0007669"/>
    <property type="project" value="InterPro"/>
</dbReference>
<dbReference type="PROSITE" id="PS51384">
    <property type="entry name" value="FAD_FR"/>
    <property type="match status" value="1"/>
</dbReference>
<dbReference type="InterPro" id="IPR001041">
    <property type="entry name" value="2Fe-2S_ferredoxin-type"/>
</dbReference>
<evidence type="ECO:0000259" key="3">
    <source>
        <dbReference type="PROSITE" id="PS51384"/>
    </source>
</evidence>
<evidence type="ECO:0000259" key="2">
    <source>
        <dbReference type="PROSITE" id="PS51085"/>
    </source>
</evidence>
<sequence length="318" mass="33558">MTDLTLIVRRAEDAGELIREIELGPSDDGTLPPFQAGAHIILALPDGGENAYSLIDLDGDPSAPTSYVLGIRRDDAGAGGSRFMHDLKPGDSVTASLPKNHFQLDPGDAPVLLLAGGIGVTPLISMAAALARQGRAFRMIYASRSPEAAAFADRLTAAHGDLLTLHHDTRDGGPLDVAAVISDLDPAAHVYVCGPKPMIDATRAAMDAAGRADTQFHAELFENASHEAGDKPFEVEIASTGQIITVPADQTIIEALEAAGVDLIYDCQRGDCGICQTEVLEGIPDHRDVVLSKDERASGKVMQICVSRALSPRLKLDL</sequence>
<keyword evidence="1" id="KW-1133">Transmembrane helix</keyword>
<dbReference type="PANTHER" id="PTHR47354">
    <property type="entry name" value="NADH OXIDOREDUCTASE HCR"/>
    <property type="match status" value="1"/>
</dbReference>
<organism evidence="4 5">
    <name type="scientific">Paracoccus aurantiacus</name>
    <dbReference type="NCBI Taxonomy" id="2599412"/>
    <lineage>
        <taxon>Bacteria</taxon>
        <taxon>Pseudomonadati</taxon>
        <taxon>Pseudomonadota</taxon>
        <taxon>Alphaproteobacteria</taxon>
        <taxon>Rhodobacterales</taxon>
        <taxon>Paracoccaceae</taxon>
        <taxon>Paracoccus</taxon>
    </lineage>
</organism>
<dbReference type="InterPro" id="IPR017927">
    <property type="entry name" value="FAD-bd_FR_type"/>
</dbReference>
<protein>
    <submittedName>
        <fullName evidence="4">Oxidoreductase</fullName>
    </submittedName>
</protein>
<dbReference type="SUPFAM" id="SSF63380">
    <property type="entry name" value="Riboflavin synthase domain-like"/>
    <property type="match status" value="1"/>
</dbReference>
<feature type="transmembrane region" description="Helical" evidence="1">
    <location>
        <begin position="111"/>
        <end position="131"/>
    </location>
</feature>
<reference evidence="4 5" key="1">
    <citation type="submission" date="2019-08" db="EMBL/GenBank/DDBJ databases">
        <authorList>
            <person name="Ye J."/>
        </authorList>
    </citation>
    <scope>NUCLEOTIDE SEQUENCE [LARGE SCALE GENOMIC DNA]</scope>
    <source>
        <strain evidence="4 5">TK008</strain>
    </source>
</reference>
<dbReference type="SUPFAM" id="SSF54292">
    <property type="entry name" value="2Fe-2S ferredoxin-like"/>
    <property type="match status" value="1"/>
</dbReference>
<evidence type="ECO:0000256" key="1">
    <source>
        <dbReference type="SAM" id="Phobius"/>
    </source>
</evidence>
<keyword evidence="1" id="KW-0472">Membrane</keyword>
<dbReference type="OrthoDB" id="9792185at2"/>
<dbReference type="Proteomes" id="UP000321562">
    <property type="component" value="Unassembled WGS sequence"/>
</dbReference>
<evidence type="ECO:0000313" key="5">
    <source>
        <dbReference type="Proteomes" id="UP000321562"/>
    </source>
</evidence>
<dbReference type="SUPFAM" id="SSF52343">
    <property type="entry name" value="Ferredoxin reductase-like, C-terminal NADP-linked domain"/>
    <property type="match status" value="1"/>
</dbReference>
<name>A0A5C6S016_9RHOB</name>
<dbReference type="Gene3D" id="3.40.50.80">
    <property type="entry name" value="Nucleotide-binding domain of ferredoxin-NADP reductase (FNR) module"/>
    <property type="match status" value="1"/>
</dbReference>
<dbReference type="InterPro" id="IPR012675">
    <property type="entry name" value="Beta-grasp_dom_sf"/>
</dbReference>
<dbReference type="CDD" id="cd00207">
    <property type="entry name" value="fer2"/>
    <property type="match status" value="1"/>
</dbReference>
<dbReference type="RefSeq" id="WP_147099630.1">
    <property type="nucleotide sequence ID" value="NZ_JBHUFH010000001.1"/>
</dbReference>
<dbReference type="InterPro" id="IPR036010">
    <property type="entry name" value="2Fe-2S_ferredoxin-like_sf"/>
</dbReference>
<dbReference type="InterPro" id="IPR001433">
    <property type="entry name" value="OxRdtase_FAD/NAD-bd"/>
</dbReference>
<dbReference type="CDD" id="cd06185">
    <property type="entry name" value="PDR_like"/>
    <property type="match status" value="1"/>
</dbReference>